<dbReference type="OrthoDB" id="10650228at2759"/>
<comment type="similarity">
    <text evidence="1">Belongs to the nematode receptor-like protein sre family.</text>
</comment>
<dbReference type="PANTHER" id="PTHR23128:SF132">
    <property type="entry name" value="SERPENTINE RECEPTOR, CLASS E (EPSILON)-RELATED"/>
    <property type="match status" value="1"/>
</dbReference>
<comment type="caution">
    <text evidence="3">The sequence shown here is derived from an EMBL/GenBank/DDBJ whole genome shotgun (WGS) entry which is preliminary data.</text>
</comment>
<name>A0A811LNY3_9BILA</name>
<feature type="transmembrane region" description="Helical" evidence="2">
    <location>
        <begin position="33"/>
        <end position="58"/>
    </location>
</feature>
<dbReference type="EMBL" id="CAJFCW020000006">
    <property type="protein sequence ID" value="CAG9124697.1"/>
    <property type="molecule type" value="Genomic_DNA"/>
</dbReference>
<feature type="transmembrane region" description="Helical" evidence="2">
    <location>
        <begin position="216"/>
        <end position="237"/>
    </location>
</feature>
<keyword evidence="4" id="KW-1185">Reference proteome</keyword>
<dbReference type="GO" id="GO:0007606">
    <property type="term" value="P:sensory perception of chemical stimulus"/>
    <property type="evidence" value="ECO:0007669"/>
    <property type="project" value="InterPro"/>
</dbReference>
<reference evidence="3" key="1">
    <citation type="submission" date="2020-09" db="EMBL/GenBank/DDBJ databases">
        <authorList>
            <person name="Kikuchi T."/>
        </authorList>
    </citation>
    <scope>NUCLEOTIDE SEQUENCE</scope>
    <source>
        <strain evidence="3">SH1</strain>
    </source>
</reference>
<evidence type="ECO:0000313" key="3">
    <source>
        <dbReference type="EMBL" id="CAD5228582.1"/>
    </source>
</evidence>
<dbReference type="GO" id="GO:0016020">
    <property type="term" value="C:membrane"/>
    <property type="evidence" value="ECO:0007669"/>
    <property type="project" value="InterPro"/>
</dbReference>
<accession>A0A811LNY3</accession>
<feature type="transmembrane region" description="Helical" evidence="2">
    <location>
        <begin position="119"/>
        <end position="147"/>
    </location>
</feature>
<feature type="transmembrane region" description="Helical" evidence="2">
    <location>
        <begin position="78"/>
        <end position="99"/>
    </location>
</feature>
<dbReference type="Gene3D" id="1.20.1070.10">
    <property type="entry name" value="Rhodopsin 7-helix transmembrane proteins"/>
    <property type="match status" value="1"/>
</dbReference>
<organism evidence="3 4">
    <name type="scientific">Bursaphelenchus okinawaensis</name>
    <dbReference type="NCBI Taxonomy" id="465554"/>
    <lineage>
        <taxon>Eukaryota</taxon>
        <taxon>Metazoa</taxon>
        <taxon>Ecdysozoa</taxon>
        <taxon>Nematoda</taxon>
        <taxon>Chromadorea</taxon>
        <taxon>Rhabditida</taxon>
        <taxon>Tylenchina</taxon>
        <taxon>Tylenchomorpha</taxon>
        <taxon>Aphelenchoidea</taxon>
        <taxon>Aphelenchoididae</taxon>
        <taxon>Bursaphelenchus</taxon>
    </lineage>
</organism>
<gene>
    <name evidence="3" type="ORF">BOKJ2_LOCUS12750</name>
</gene>
<evidence type="ECO:0000256" key="2">
    <source>
        <dbReference type="SAM" id="Phobius"/>
    </source>
</evidence>
<keyword evidence="2" id="KW-0812">Transmembrane</keyword>
<keyword evidence="2" id="KW-0472">Membrane</keyword>
<proteinExistence type="inferred from homology"/>
<dbReference type="EMBL" id="CAJFDH010000006">
    <property type="protein sequence ID" value="CAD5228582.1"/>
    <property type="molecule type" value="Genomic_DNA"/>
</dbReference>
<sequence length="289" mass="33182">MVLNPALAEIGSLAQNMSSYLCFLGFPDSFIDFFMPLFSFIHIFFQTSVGLVCVELFLERLYATVRPEDYENIDSHRFGTLCIISTLIYGVFFTVSGIYNYYVNPYHMFILPDQALLLYALPVVVCFCWFSFAFVTIPAIIGVIIMVRYNSNKLKKRGHGTLTTRYQYQENVNGLKVVLNMFLTIIVCASVGVGSAMLLFWDIMTHRVYMPKLHGLMRICQFDLTIASVATTTIALLSHPALRQIVKQDLTVFSKRKQAAKVKPYHMELKKDVEMETQVYFNQLQESWI</sequence>
<evidence type="ECO:0000313" key="4">
    <source>
        <dbReference type="Proteomes" id="UP000614601"/>
    </source>
</evidence>
<dbReference type="AlphaFoldDB" id="A0A811LNY3"/>
<evidence type="ECO:0008006" key="5">
    <source>
        <dbReference type="Google" id="ProtNLM"/>
    </source>
</evidence>
<dbReference type="PANTHER" id="PTHR23128">
    <property type="entry name" value="SERPENTINE RECEPTOR, CLASS E (EPSILON)-RELATED"/>
    <property type="match status" value="1"/>
</dbReference>
<dbReference type="Proteomes" id="UP000614601">
    <property type="component" value="Unassembled WGS sequence"/>
</dbReference>
<dbReference type="Pfam" id="PF03125">
    <property type="entry name" value="Sre"/>
    <property type="match status" value="1"/>
</dbReference>
<dbReference type="InterPro" id="IPR004151">
    <property type="entry name" value="7TM_GPCR_serpentine_rcpt_Sre"/>
</dbReference>
<evidence type="ECO:0000256" key="1">
    <source>
        <dbReference type="ARBA" id="ARBA00006803"/>
    </source>
</evidence>
<dbReference type="Proteomes" id="UP000783686">
    <property type="component" value="Unassembled WGS sequence"/>
</dbReference>
<keyword evidence="2" id="KW-1133">Transmembrane helix</keyword>
<feature type="transmembrane region" description="Helical" evidence="2">
    <location>
        <begin position="177"/>
        <end position="201"/>
    </location>
</feature>
<protein>
    <recommendedName>
        <fullName evidence="5">G_PROTEIN_RECEP_F1_2 domain-containing protein</fullName>
    </recommendedName>
</protein>